<accession>A0ABN4FNP0</accession>
<sequence length="358" mass="40783">MANVENKLVQEMIEALESLLEGKVTLLREGSSARDDSIDYVFSIDTEHGKWIVPVETRKQAYPRDIMHALWGFKIFYKEYKHATNVVPMFVADLISEGAREFLRENKIGYYELGGTLFIKHKHTLIDVQRPRKKNANSGVIDLFSDAREMVVHALLWSHGQWFSGEELSALSGTSSYTVSGVLKELERREWIEKTSEGGRAQRRRLIQPGNLLDSWVDAIKQRKKNKFYGYFFASDPVDCVKKIEQRVRKSNETLEWALTGALAANHASPFLTGVNVAEVIVPVDKVDMFTQSTGIKYAEKGYNVIVHEWAPAGMLFIKDDNEGFPVASDFIQYLSLLDGKGRNAELAEQFRREILEI</sequence>
<proteinExistence type="predicted"/>
<dbReference type="InterPro" id="IPR036390">
    <property type="entry name" value="WH_DNA-bd_sf"/>
</dbReference>
<reference evidence="1 2" key="1">
    <citation type="journal article" date="2015" name="Genome Announc.">
        <title>Thirty-Two Complete Genome Assemblies of Nine Yersinia Species, Including Y. pestis, Y. pseudotuberculosis, and Y. enterocolitica.</title>
        <authorList>
            <person name="Johnson S.L."/>
            <person name="Daligault H.E."/>
            <person name="Davenport K.W."/>
            <person name="Jaissle J."/>
            <person name="Frey K.G."/>
            <person name="Ladner J.T."/>
            <person name="Broomall S.M."/>
            <person name="Bishop-Lilly K.A."/>
            <person name="Bruce D.C."/>
            <person name="Coyne S.R."/>
            <person name="Gibbons H.S."/>
            <person name="Lo C.C."/>
            <person name="Munk A.C."/>
            <person name="Rosenzweig C.N."/>
            <person name="Koroleva G.I."/>
            <person name="Palacios G.F."/>
            <person name="Redden C.L."/>
            <person name="Xu Y."/>
            <person name="Minogue T.D."/>
            <person name="Chain P.S."/>
        </authorList>
    </citation>
    <scope>NUCLEOTIDE SEQUENCE [LARGE SCALE GENOMIC DNA]</scope>
    <source>
        <strain evidence="1 2">Y231</strain>
    </source>
</reference>
<name>A0ABN4FNP0_9GAMM</name>
<evidence type="ECO:0000313" key="2">
    <source>
        <dbReference type="Proteomes" id="UP000031883"/>
    </source>
</evidence>
<dbReference type="Proteomes" id="UP000031883">
    <property type="component" value="Chromosome"/>
</dbReference>
<evidence type="ECO:0000313" key="1">
    <source>
        <dbReference type="EMBL" id="AJJ35195.1"/>
    </source>
</evidence>
<organism evidence="1 2">
    <name type="scientific">Yersinia rochesterensis</name>
    <dbReference type="NCBI Taxonomy" id="1604335"/>
    <lineage>
        <taxon>Bacteria</taxon>
        <taxon>Pseudomonadati</taxon>
        <taxon>Pseudomonadota</taxon>
        <taxon>Gammaproteobacteria</taxon>
        <taxon>Enterobacterales</taxon>
        <taxon>Yersiniaceae</taxon>
        <taxon>Yersinia</taxon>
    </lineage>
</organism>
<dbReference type="SUPFAM" id="SSF46785">
    <property type="entry name" value="Winged helix' DNA-binding domain"/>
    <property type="match status" value="1"/>
</dbReference>
<dbReference type="RefSeq" id="WP_052488220.1">
    <property type="nucleotide sequence ID" value="NZ_CP009997.1"/>
</dbReference>
<evidence type="ECO:0008006" key="3">
    <source>
        <dbReference type="Google" id="ProtNLM"/>
    </source>
</evidence>
<dbReference type="EMBL" id="CP009997">
    <property type="protein sequence ID" value="AJJ35195.1"/>
    <property type="molecule type" value="Genomic_DNA"/>
</dbReference>
<protein>
    <recommendedName>
        <fullName evidence="3">MarR family transcriptional regulator</fullName>
    </recommendedName>
</protein>
<gene>
    <name evidence="1" type="ORF">CH54_2117</name>
</gene>
<keyword evidence="2" id="KW-1185">Reference proteome</keyword>